<comment type="similarity">
    <text evidence="4">Belongs to the GART family.</text>
</comment>
<dbReference type="NCBIfam" id="TIGR00639">
    <property type="entry name" value="PurN"/>
    <property type="match status" value="1"/>
</dbReference>
<dbReference type="Pfam" id="PF07826">
    <property type="entry name" value="IMP_cyclohyd"/>
    <property type="match status" value="1"/>
</dbReference>
<comment type="function">
    <text evidence="4">Catalyzes the transfer of a formyl group from 10-formyltetrahydrofolate to 5-phospho-ribosyl-glycinamide (GAR), producing 5-phospho-ribosyl-N-formylglycinamide (FGAR) and tetrahydrofolate.</text>
</comment>
<evidence type="ECO:0000313" key="7">
    <source>
        <dbReference type="EMBL" id="SBW10438.1"/>
    </source>
</evidence>
<comment type="pathway">
    <text evidence="1 4">Purine metabolism; IMP biosynthesis via de novo pathway; N(2)-formyl-N(1)-(5-phospho-D-ribosyl)glycinamide from N(1)-(5-phospho-D-ribosyl)glycinamide (10-formyl THF route): step 1/1.</text>
</comment>
<dbReference type="AlphaFoldDB" id="A0A212KFN9"/>
<dbReference type="InterPro" id="IPR020600">
    <property type="entry name" value="IMP_cyclohydrolase-like"/>
</dbReference>
<accession>A0A212KFN9</accession>
<feature type="domain" description="Formyl transferase N-terminal" evidence="5">
    <location>
        <begin position="6"/>
        <end position="181"/>
    </location>
</feature>
<reference evidence="7" key="1">
    <citation type="submission" date="2016-04" db="EMBL/GenBank/DDBJ databases">
        <authorList>
            <person name="Evans L.H."/>
            <person name="Alamgir A."/>
            <person name="Owens N."/>
            <person name="Weber N.D."/>
            <person name="Virtaneva K."/>
            <person name="Barbian K."/>
            <person name="Babar A."/>
            <person name="Rosenke K."/>
        </authorList>
    </citation>
    <scope>NUCLEOTIDE SEQUENCE</scope>
    <source>
        <strain evidence="7">86</strain>
    </source>
</reference>
<dbReference type="InterPro" id="IPR036477">
    <property type="entry name" value="Formyl_transf_N_sf"/>
</dbReference>
<keyword evidence="3 4" id="KW-0658">Purine biosynthesis</keyword>
<dbReference type="GO" id="GO:0004644">
    <property type="term" value="F:phosphoribosylglycinamide formyltransferase activity"/>
    <property type="evidence" value="ECO:0007669"/>
    <property type="project" value="UniProtKB-UniRule"/>
</dbReference>
<evidence type="ECO:0000256" key="2">
    <source>
        <dbReference type="ARBA" id="ARBA00022679"/>
    </source>
</evidence>
<dbReference type="CDD" id="cd08645">
    <property type="entry name" value="FMT_core_GART"/>
    <property type="match status" value="1"/>
</dbReference>
<dbReference type="HAMAP" id="MF_01930">
    <property type="entry name" value="PurN"/>
    <property type="match status" value="1"/>
</dbReference>
<feature type="binding site" evidence="4">
    <location>
        <begin position="14"/>
        <end position="16"/>
    </location>
    <ligand>
        <name>N(1)-(5-phospho-beta-D-ribosyl)glycinamide</name>
        <dbReference type="ChEBI" id="CHEBI:143788"/>
    </ligand>
</feature>
<evidence type="ECO:0000256" key="4">
    <source>
        <dbReference type="HAMAP-Rule" id="MF_01930"/>
    </source>
</evidence>
<dbReference type="GO" id="GO:0005829">
    <property type="term" value="C:cytosol"/>
    <property type="evidence" value="ECO:0007669"/>
    <property type="project" value="TreeGrafter"/>
</dbReference>
<gene>
    <name evidence="4" type="primary">purN</name>
    <name evidence="7" type="ORF">KL86CLO1_12934</name>
</gene>
<evidence type="ECO:0000259" key="5">
    <source>
        <dbReference type="Pfam" id="PF00551"/>
    </source>
</evidence>
<name>A0A212KFN9_9FIRM</name>
<dbReference type="PANTHER" id="PTHR43369">
    <property type="entry name" value="PHOSPHORIBOSYLGLYCINAMIDE FORMYLTRANSFERASE"/>
    <property type="match status" value="1"/>
</dbReference>
<protein>
    <recommendedName>
        <fullName evidence="4">Phosphoribosylglycinamide formyltransferase</fullName>
        <ecNumber evidence="4">2.1.2.2</ecNumber>
    </recommendedName>
    <alternativeName>
        <fullName evidence="4">5'-phosphoribosylglycinamide transformylase</fullName>
    </alternativeName>
    <alternativeName>
        <fullName evidence="4">GAR transformylase</fullName>
        <shortName evidence="4">GART</shortName>
    </alternativeName>
</protein>
<dbReference type="InterPro" id="IPR004607">
    <property type="entry name" value="GART"/>
</dbReference>
<dbReference type="Gene3D" id="3.60.20.20">
    <property type="entry name" value="Inosine monophosphate cyclohydrolase-like"/>
    <property type="match status" value="1"/>
</dbReference>
<dbReference type="InterPro" id="IPR002376">
    <property type="entry name" value="Formyl_transf_N"/>
</dbReference>
<dbReference type="Gene3D" id="3.40.50.170">
    <property type="entry name" value="Formyl transferase, N-terminal domain"/>
    <property type="match status" value="1"/>
</dbReference>
<dbReference type="SUPFAM" id="SSF53328">
    <property type="entry name" value="Formyltransferase"/>
    <property type="match status" value="1"/>
</dbReference>
<feature type="binding site" evidence="4">
    <location>
        <position position="105"/>
    </location>
    <ligand>
        <name>(6R)-10-formyltetrahydrofolate</name>
        <dbReference type="ChEBI" id="CHEBI:195366"/>
    </ligand>
</feature>
<dbReference type="SUPFAM" id="SSF75569">
    <property type="entry name" value="Archaeal IMP cyclohydrolase PurO"/>
    <property type="match status" value="1"/>
</dbReference>
<evidence type="ECO:0000259" key="6">
    <source>
        <dbReference type="Pfam" id="PF07826"/>
    </source>
</evidence>
<dbReference type="PANTHER" id="PTHR43369:SF2">
    <property type="entry name" value="PHOSPHORIBOSYLGLYCINAMIDE FORMYLTRANSFERASE"/>
    <property type="match status" value="1"/>
</dbReference>
<feature type="domain" description="Inosine monophosphate cyclohydrolase-like" evidence="6">
    <location>
        <begin position="210"/>
        <end position="413"/>
    </location>
</feature>
<feature type="active site" description="Proton donor" evidence="4">
    <location>
        <position position="107"/>
    </location>
</feature>
<proteinExistence type="inferred from homology"/>
<sequence>MRRVAIAVLVSGGGTNLQALIDAQAGGDLKSGKIRLVVSNRANAYALERARAAGIETLTIAPGAAFEEKLTAALERVGAELIVLAGFLSILSGDITRRYDGRIINIHPSLIPAFCGVGYYGLKVHKAVLAQGVKVTGATVHYVNEIPDGGKIIAQRAVEVLPGDTPELLQERVMRQAEWVLLPLAAEKVCRKILSAEARSLEDCLRQNAYPGRGILLGRSPDGADGVIAYFIMGRSENSRNRVFAETLDGIRTLAHEETKLTDPSLIIYHPVRQVGERIVVTNGDQTDTIRDQLLSGGTFEGALSTRAFEPDGPNWTPRISGLMEPDGSYRLAILKSADNRGSTCMRQYFEYPGRNGVGHLLHTYATDGDPLPSFRGEPVEVAVPGSADALAKLLWNSLNADNKISLYVRYTDLATGESETRILNKHGERVCKSLN</sequence>
<comment type="caution">
    <text evidence="4">Lacks conserved residue(s) required for the propagation of feature annotation.</text>
</comment>
<dbReference type="GO" id="GO:0006189">
    <property type="term" value="P:'de novo' IMP biosynthetic process"/>
    <property type="evidence" value="ECO:0007669"/>
    <property type="project" value="UniProtKB-UniRule"/>
</dbReference>
<feature type="site" description="Raises pKa of active site His" evidence="4">
    <location>
        <position position="148"/>
    </location>
</feature>
<dbReference type="UniPathway" id="UPA00074">
    <property type="reaction ID" value="UER00126"/>
</dbReference>
<evidence type="ECO:0000256" key="1">
    <source>
        <dbReference type="ARBA" id="ARBA00005054"/>
    </source>
</evidence>
<dbReference type="EMBL" id="FLUN01000001">
    <property type="protein sequence ID" value="SBW10438.1"/>
    <property type="molecule type" value="Genomic_DNA"/>
</dbReference>
<dbReference type="InterPro" id="IPR036795">
    <property type="entry name" value="IMP_cyclohydrolase-like_sf"/>
</dbReference>
<comment type="catalytic activity">
    <reaction evidence="4">
        <text>N(1)-(5-phospho-beta-D-ribosyl)glycinamide + (6R)-10-formyltetrahydrofolate = N(2)-formyl-N(1)-(5-phospho-beta-D-ribosyl)glycinamide + (6S)-5,6,7,8-tetrahydrofolate + H(+)</text>
        <dbReference type="Rhea" id="RHEA:15053"/>
        <dbReference type="ChEBI" id="CHEBI:15378"/>
        <dbReference type="ChEBI" id="CHEBI:57453"/>
        <dbReference type="ChEBI" id="CHEBI:143788"/>
        <dbReference type="ChEBI" id="CHEBI:147286"/>
        <dbReference type="ChEBI" id="CHEBI:195366"/>
        <dbReference type="EC" id="2.1.2.2"/>
    </reaction>
</comment>
<dbReference type="EC" id="2.1.2.2" evidence="4"/>
<dbReference type="Pfam" id="PF00551">
    <property type="entry name" value="Formyl_trans_N"/>
    <property type="match status" value="1"/>
</dbReference>
<keyword evidence="2 4" id="KW-0808">Transferase</keyword>
<dbReference type="GO" id="GO:0003937">
    <property type="term" value="F:IMP cyclohydrolase activity"/>
    <property type="evidence" value="ECO:0007669"/>
    <property type="project" value="InterPro"/>
</dbReference>
<organism evidence="7">
    <name type="scientific">uncultured Eubacteriales bacterium</name>
    <dbReference type="NCBI Taxonomy" id="172733"/>
    <lineage>
        <taxon>Bacteria</taxon>
        <taxon>Bacillati</taxon>
        <taxon>Bacillota</taxon>
        <taxon>Clostridia</taxon>
        <taxon>Eubacteriales</taxon>
        <taxon>environmental samples</taxon>
    </lineage>
</organism>
<evidence type="ECO:0000256" key="3">
    <source>
        <dbReference type="ARBA" id="ARBA00022755"/>
    </source>
</evidence>